<keyword evidence="1" id="KW-0145">Chemotaxis</keyword>
<dbReference type="GO" id="GO:0005886">
    <property type="term" value="C:plasma membrane"/>
    <property type="evidence" value="ECO:0007669"/>
    <property type="project" value="TreeGrafter"/>
</dbReference>
<comment type="similarity">
    <text evidence="2">Belongs to the methyl-accepting chemotaxis (MCP) protein family.</text>
</comment>
<dbReference type="RefSeq" id="WP_109812528.1">
    <property type="nucleotide sequence ID" value="NZ_QGKU01000048.1"/>
</dbReference>
<dbReference type="PANTHER" id="PTHR43531">
    <property type="entry name" value="PROTEIN ICFG"/>
    <property type="match status" value="1"/>
</dbReference>
<feature type="domain" description="Methyl-accepting transducer" evidence="4">
    <location>
        <begin position="434"/>
        <end position="656"/>
    </location>
</feature>
<evidence type="ECO:0000259" key="5">
    <source>
        <dbReference type="PROSITE" id="PS50192"/>
    </source>
</evidence>
<keyword evidence="3" id="KW-0807">Transducer</keyword>
<dbReference type="AlphaFoldDB" id="A0A2V2LE33"/>
<evidence type="ECO:0000313" key="7">
    <source>
        <dbReference type="Proteomes" id="UP000245680"/>
    </source>
</evidence>
<dbReference type="Proteomes" id="UP000245680">
    <property type="component" value="Unassembled WGS sequence"/>
</dbReference>
<evidence type="ECO:0000259" key="4">
    <source>
        <dbReference type="PROSITE" id="PS50111"/>
    </source>
</evidence>
<sequence length="683" mass="73345">MRFKYKVAIALLLGGLVPTMVISKLDLNRMTGFAHLSAVQKVQGGLELKGRIVETYFDWLMDLSHNFAENPATAKALVELAAAARTLDDVPGLVPDRVALDARYAYQRDFTPGSGEVEMEAWRRGIDAEGELLQSLYIASNPNDIGEKQMLDDAGDGSAYSALHAEYHPAFRNYLERFGFYDIFLIEPDNATIVYSVYKELDFGTSLADGPYAGTAFGAAARQMIASEGAEPLVFVDFEPYAPSYGAAASFILVPVRSDDGVFLGVAALQVPLAFINDMLSTAADGAETSDTYLVGSDRRLRSTPRFGEGLDVGVLLDGGLIDLDARPGEITMFDGENHLGTDVIAAKRPLDVPGLDWRIVSEVSRSEAMALADETREIAIKTEIGVAVVILLFGLGLAQWLLQPLRRLGAEMQEQAARAIGILTETSDTARSASEEMAAIAEQTNRQTGEVQNGTRRTSDDVTSVASAVEELSCSIQEVVRGVVDTSELVSEAALKTEHSSKLLAELEEGARRINGVVTLIDDIAKQTNLLSLNAAIEASHAGEAGQGFAVVAAEIRKLANRTSTSTEEIAGEVRQVLESVQRNAEAIRTISGLIGKVNEQAQRISVSAEQQGEVTSDIARRMAMTADRVVEADTSLSEVRAASNEAARASGDVLGGVRLVEQATQQMDSAMTGFVTRVRTI</sequence>
<dbReference type="GO" id="GO:0004888">
    <property type="term" value="F:transmembrane signaling receptor activity"/>
    <property type="evidence" value="ECO:0007669"/>
    <property type="project" value="InterPro"/>
</dbReference>
<dbReference type="PANTHER" id="PTHR43531:SF11">
    <property type="entry name" value="METHYL-ACCEPTING CHEMOTAXIS PROTEIN 3"/>
    <property type="match status" value="1"/>
</dbReference>
<dbReference type="PRINTS" id="PR00260">
    <property type="entry name" value="CHEMTRNSDUCR"/>
</dbReference>
<dbReference type="GO" id="GO:0007165">
    <property type="term" value="P:signal transduction"/>
    <property type="evidence" value="ECO:0007669"/>
    <property type="project" value="UniProtKB-KW"/>
</dbReference>
<dbReference type="OrthoDB" id="354287at2"/>
<evidence type="ECO:0000256" key="3">
    <source>
        <dbReference type="PROSITE-ProRule" id="PRU00284"/>
    </source>
</evidence>
<evidence type="ECO:0000256" key="1">
    <source>
        <dbReference type="ARBA" id="ARBA00022500"/>
    </source>
</evidence>
<dbReference type="InterPro" id="IPR000727">
    <property type="entry name" value="T_SNARE_dom"/>
</dbReference>
<dbReference type="PROSITE" id="PS50192">
    <property type="entry name" value="T_SNARE"/>
    <property type="match status" value="1"/>
</dbReference>
<organism evidence="6 7">
    <name type="scientific">Meridianimarinicoccus roseus</name>
    <dbReference type="NCBI Taxonomy" id="2072018"/>
    <lineage>
        <taxon>Bacteria</taxon>
        <taxon>Pseudomonadati</taxon>
        <taxon>Pseudomonadota</taxon>
        <taxon>Alphaproteobacteria</taxon>
        <taxon>Rhodobacterales</taxon>
        <taxon>Paracoccaceae</taxon>
        <taxon>Meridianimarinicoccus</taxon>
    </lineage>
</organism>
<dbReference type="SMART" id="SM00283">
    <property type="entry name" value="MA"/>
    <property type="match status" value="1"/>
</dbReference>
<evidence type="ECO:0000256" key="2">
    <source>
        <dbReference type="ARBA" id="ARBA00029447"/>
    </source>
</evidence>
<gene>
    <name evidence="6" type="ORF">DKT77_15190</name>
</gene>
<dbReference type="Gene3D" id="1.10.287.950">
    <property type="entry name" value="Methyl-accepting chemotaxis protein"/>
    <property type="match status" value="1"/>
</dbReference>
<feature type="domain" description="T-SNARE coiled-coil homology" evidence="5">
    <location>
        <begin position="579"/>
        <end position="641"/>
    </location>
</feature>
<dbReference type="EMBL" id="QGKU01000048">
    <property type="protein sequence ID" value="PWR01487.1"/>
    <property type="molecule type" value="Genomic_DNA"/>
</dbReference>
<dbReference type="InterPro" id="IPR004090">
    <property type="entry name" value="Chemotax_Me-accpt_rcpt"/>
</dbReference>
<dbReference type="Pfam" id="PF00015">
    <property type="entry name" value="MCPsignal"/>
    <property type="match status" value="1"/>
</dbReference>
<dbReference type="GO" id="GO:0006935">
    <property type="term" value="P:chemotaxis"/>
    <property type="evidence" value="ECO:0007669"/>
    <property type="project" value="UniProtKB-KW"/>
</dbReference>
<protein>
    <submittedName>
        <fullName evidence="6">Methyl-accepting chemotaxis protein</fullName>
    </submittedName>
</protein>
<comment type="caution">
    <text evidence="6">The sequence shown here is derived from an EMBL/GenBank/DDBJ whole genome shotgun (WGS) entry which is preliminary data.</text>
</comment>
<name>A0A2V2LE33_9RHOB</name>
<accession>A0A2V2LE33</accession>
<reference evidence="6 7" key="1">
    <citation type="submission" date="2018-05" db="EMBL/GenBank/DDBJ databases">
        <title>Rhodobacteraceae gen. nov., sp. nov. isolated from sea water.</title>
        <authorList>
            <person name="Ren Y."/>
        </authorList>
    </citation>
    <scope>NUCLEOTIDE SEQUENCE [LARGE SCALE GENOMIC DNA]</scope>
    <source>
        <strain evidence="6 7">TG-679</strain>
    </source>
</reference>
<dbReference type="InterPro" id="IPR004089">
    <property type="entry name" value="MCPsignal_dom"/>
</dbReference>
<dbReference type="PROSITE" id="PS50111">
    <property type="entry name" value="CHEMOTAXIS_TRANSDUC_2"/>
    <property type="match status" value="1"/>
</dbReference>
<keyword evidence="7" id="KW-1185">Reference proteome</keyword>
<dbReference type="InterPro" id="IPR051310">
    <property type="entry name" value="MCP_chemotaxis"/>
</dbReference>
<proteinExistence type="inferred from homology"/>
<evidence type="ECO:0000313" key="6">
    <source>
        <dbReference type="EMBL" id="PWR01487.1"/>
    </source>
</evidence>
<dbReference type="SUPFAM" id="SSF58104">
    <property type="entry name" value="Methyl-accepting chemotaxis protein (MCP) signaling domain"/>
    <property type="match status" value="1"/>
</dbReference>